<reference evidence="1" key="1">
    <citation type="submission" date="2019-07" db="EMBL/GenBank/DDBJ databases">
        <authorList>
            <person name="Weber M."/>
            <person name="Kostadinov I."/>
            <person name="Kostadinov D I."/>
        </authorList>
    </citation>
    <scope>NUCLEOTIDE SEQUENCE</scope>
    <source>
        <strain evidence="1">Gfbio:sag-sample-m06:053724c1-46a9-4a36-b237-ea2bf867836b</strain>
    </source>
</reference>
<proteinExistence type="predicted"/>
<protein>
    <submittedName>
        <fullName evidence="1">Uncharacterized protein</fullName>
    </submittedName>
</protein>
<gene>
    <name evidence="1" type="ORF">JTBM06_V1_680001</name>
</gene>
<dbReference type="AlphaFoldDB" id="A0A7D9H6H2"/>
<name>A0A7D9H6H2_9GAMM</name>
<accession>A0A7D9H6H2</accession>
<sequence length="63" mass="7324">MPNNPRERNFWELLKEHDIPTETYNYVFYIFSAIVIGEDPALFGFDFDNPLQDVELSLGIGKS</sequence>
<evidence type="ECO:0000313" key="1">
    <source>
        <dbReference type="EMBL" id="VUX56355.1"/>
    </source>
</evidence>
<organism evidence="1">
    <name type="scientific">uncultured Woeseiaceae bacterium</name>
    <dbReference type="NCBI Taxonomy" id="1983305"/>
    <lineage>
        <taxon>Bacteria</taxon>
        <taxon>Pseudomonadati</taxon>
        <taxon>Pseudomonadota</taxon>
        <taxon>Gammaproteobacteria</taxon>
        <taxon>Woeseiales</taxon>
        <taxon>Woeseiaceae</taxon>
        <taxon>environmental samples</taxon>
    </lineage>
</organism>
<dbReference type="EMBL" id="LR633967">
    <property type="protein sequence ID" value="VUX56355.1"/>
    <property type="molecule type" value="Genomic_DNA"/>
</dbReference>